<dbReference type="GO" id="GO:0006355">
    <property type="term" value="P:regulation of DNA-templated transcription"/>
    <property type="evidence" value="ECO:0007669"/>
    <property type="project" value="UniProtKB-ARBA"/>
</dbReference>
<dbReference type="InterPro" id="IPR036390">
    <property type="entry name" value="WH_DNA-bd_sf"/>
</dbReference>
<proteinExistence type="predicted"/>
<dbReference type="InterPro" id="IPR000485">
    <property type="entry name" value="AsnC-type_HTH_dom"/>
</dbReference>
<protein>
    <submittedName>
        <fullName evidence="5">Transcriptional regulator, AsnC family</fullName>
    </submittedName>
</protein>
<dbReference type="GO" id="GO:0043200">
    <property type="term" value="P:response to amino acid"/>
    <property type="evidence" value="ECO:0007669"/>
    <property type="project" value="TreeGrafter"/>
</dbReference>
<dbReference type="PRINTS" id="PR00033">
    <property type="entry name" value="HTHASNC"/>
</dbReference>
<dbReference type="Proteomes" id="UP000192917">
    <property type="component" value="Unassembled WGS sequence"/>
</dbReference>
<keyword evidence="6" id="KW-1185">Reference proteome</keyword>
<reference evidence="5 6" key="1">
    <citation type="submission" date="2017-04" db="EMBL/GenBank/DDBJ databases">
        <authorList>
            <person name="Afonso C.L."/>
            <person name="Miller P.J."/>
            <person name="Scott M.A."/>
            <person name="Spackman E."/>
            <person name="Goraichik I."/>
            <person name="Dimitrov K.M."/>
            <person name="Suarez D.L."/>
            <person name="Swayne D.E."/>
        </authorList>
    </citation>
    <scope>NUCLEOTIDE SEQUENCE [LARGE SCALE GENOMIC DNA]</scope>
    <source>
        <strain evidence="5 6">USBA 355</strain>
    </source>
</reference>
<sequence>MAGSPRRLTDADLRILRVLQREGRLTNAELAERVGLSPSPCLRRLKQLESEGVIEGYAALLDRGKLGLGIEAFVRVNVERHRDADTEAFEREVRRLPEIVGVWMMAGDMDFLLHVVVTDLEAYGRFTRDRLIRLPGVKDLHTSFVIDAVKSRGELPLGLE</sequence>
<dbReference type="RefSeq" id="WP_085120528.1">
    <property type="nucleotide sequence ID" value="NZ_FWZX01000001.1"/>
</dbReference>
<dbReference type="STRING" id="560819.SAMN05428998_101167"/>
<dbReference type="GO" id="GO:0005829">
    <property type="term" value="C:cytosol"/>
    <property type="evidence" value="ECO:0007669"/>
    <property type="project" value="TreeGrafter"/>
</dbReference>
<dbReference type="InterPro" id="IPR019888">
    <property type="entry name" value="Tscrpt_reg_AsnC-like"/>
</dbReference>
<accession>A0A1Y6B7E3</accession>
<dbReference type="PROSITE" id="PS50956">
    <property type="entry name" value="HTH_ASNC_2"/>
    <property type="match status" value="1"/>
</dbReference>
<dbReference type="SUPFAM" id="SSF54909">
    <property type="entry name" value="Dimeric alpha+beta barrel"/>
    <property type="match status" value="1"/>
</dbReference>
<dbReference type="InterPro" id="IPR036388">
    <property type="entry name" value="WH-like_DNA-bd_sf"/>
</dbReference>
<dbReference type="PANTHER" id="PTHR30154">
    <property type="entry name" value="LEUCINE-RESPONSIVE REGULATORY PROTEIN"/>
    <property type="match status" value="1"/>
</dbReference>
<dbReference type="InterPro" id="IPR019885">
    <property type="entry name" value="Tscrpt_reg_HTH_AsnC-type_CS"/>
</dbReference>
<gene>
    <name evidence="5" type="ORF">SAMN05428998_101167</name>
</gene>
<dbReference type="Pfam" id="PF13412">
    <property type="entry name" value="HTH_24"/>
    <property type="match status" value="1"/>
</dbReference>
<evidence type="ECO:0000313" key="6">
    <source>
        <dbReference type="Proteomes" id="UP000192917"/>
    </source>
</evidence>
<dbReference type="GO" id="GO:0043565">
    <property type="term" value="F:sequence-specific DNA binding"/>
    <property type="evidence" value="ECO:0007669"/>
    <property type="project" value="InterPro"/>
</dbReference>
<dbReference type="PANTHER" id="PTHR30154:SF46">
    <property type="entry name" value="TRANSCRIPTIONAL REGULATORY PROTEIN"/>
    <property type="match status" value="1"/>
</dbReference>
<dbReference type="Pfam" id="PF01037">
    <property type="entry name" value="AsnC_trans_reg"/>
    <property type="match status" value="1"/>
</dbReference>
<dbReference type="PROSITE" id="PS00519">
    <property type="entry name" value="HTH_ASNC_1"/>
    <property type="match status" value="1"/>
</dbReference>
<dbReference type="InterPro" id="IPR011008">
    <property type="entry name" value="Dimeric_a/b-barrel"/>
</dbReference>
<organism evidence="5 6">
    <name type="scientific">Tistlia consotensis USBA 355</name>
    <dbReference type="NCBI Taxonomy" id="560819"/>
    <lineage>
        <taxon>Bacteria</taxon>
        <taxon>Pseudomonadati</taxon>
        <taxon>Pseudomonadota</taxon>
        <taxon>Alphaproteobacteria</taxon>
        <taxon>Rhodospirillales</taxon>
        <taxon>Rhodovibrionaceae</taxon>
        <taxon>Tistlia</taxon>
    </lineage>
</organism>
<dbReference type="InterPro" id="IPR019887">
    <property type="entry name" value="Tscrpt_reg_AsnC/Lrp_C"/>
</dbReference>
<dbReference type="EMBL" id="FWZX01000001">
    <property type="protein sequence ID" value="SME89028.1"/>
    <property type="molecule type" value="Genomic_DNA"/>
</dbReference>
<name>A0A1Y6B7E3_9PROT</name>
<evidence type="ECO:0000256" key="3">
    <source>
        <dbReference type="ARBA" id="ARBA00023163"/>
    </source>
</evidence>
<dbReference type="InterPro" id="IPR011991">
    <property type="entry name" value="ArsR-like_HTH"/>
</dbReference>
<keyword evidence="1" id="KW-0805">Transcription regulation</keyword>
<dbReference type="SMART" id="SM00344">
    <property type="entry name" value="HTH_ASNC"/>
    <property type="match status" value="1"/>
</dbReference>
<feature type="domain" description="HTH asnC-type" evidence="4">
    <location>
        <begin position="8"/>
        <end position="69"/>
    </location>
</feature>
<dbReference type="Gene3D" id="1.10.10.10">
    <property type="entry name" value="Winged helix-like DNA-binding domain superfamily/Winged helix DNA-binding domain"/>
    <property type="match status" value="1"/>
</dbReference>
<evidence type="ECO:0000256" key="1">
    <source>
        <dbReference type="ARBA" id="ARBA00023015"/>
    </source>
</evidence>
<evidence type="ECO:0000256" key="2">
    <source>
        <dbReference type="ARBA" id="ARBA00023125"/>
    </source>
</evidence>
<evidence type="ECO:0000313" key="5">
    <source>
        <dbReference type="EMBL" id="SME89028.1"/>
    </source>
</evidence>
<dbReference type="Gene3D" id="3.30.70.920">
    <property type="match status" value="1"/>
</dbReference>
<keyword evidence="2" id="KW-0238">DNA-binding</keyword>
<dbReference type="SUPFAM" id="SSF46785">
    <property type="entry name" value="Winged helix' DNA-binding domain"/>
    <property type="match status" value="1"/>
</dbReference>
<evidence type="ECO:0000259" key="4">
    <source>
        <dbReference type="PROSITE" id="PS50956"/>
    </source>
</evidence>
<dbReference type="CDD" id="cd00090">
    <property type="entry name" value="HTH_ARSR"/>
    <property type="match status" value="1"/>
</dbReference>
<dbReference type="AlphaFoldDB" id="A0A1Y6B7E3"/>
<keyword evidence="3" id="KW-0804">Transcription</keyword>